<dbReference type="SMART" id="SM00698">
    <property type="entry name" value="MORN"/>
    <property type="match status" value="5"/>
</dbReference>
<sequence length="268" mass="30175">MYKWPVAGVYMNNFIRRLFGRFYSVNHSDVLSYQGSWRRGMFHGRGVLQYKYGGVYEGDFKFGVKHGFGIFNSASGFQYAGEWANGEQTGSAKIFYKNGDTYHGLLKNGVRSGFGELFEKSSQRTFKGSWQNGTLTGDVQIASNDWKFSGTFPDQHGRTSGTITYTDGAKYVGELLHFTRHGIGKYTSKSSNLISGCWVNDTSVHYATSTDDQGVRWYGTLENLKPHGFMKVRLPNGQNYDGVWDNGSLQRVLSVPKTINAKPVYHIH</sequence>
<proteinExistence type="predicted"/>
<dbReference type="Proteomes" id="UP000028680">
    <property type="component" value="Chromosome"/>
</dbReference>
<keyword evidence="1" id="KW-0677">Repeat</keyword>
<dbReference type="Gene3D" id="2.20.110.10">
    <property type="entry name" value="Histone H3 K4-specific methyltransferase SET7/9 N-terminal domain"/>
    <property type="match status" value="3"/>
</dbReference>
<dbReference type="Pfam" id="PF02493">
    <property type="entry name" value="MORN"/>
    <property type="match status" value="5"/>
</dbReference>
<evidence type="ECO:0000313" key="3">
    <source>
        <dbReference type="Proteomes" id="UP000028680"/>
    </source>
</evidence>
<evidence type="ECO:0000313" key="2">
    <source>
        <dbReference type="EMBL" id="AII86482.1"/>
    </source>
</evidence>
<gene>
    <name evidence="2" type="ORF">RCA23_c09270</name>
</gene>
<protein>
    <submittedName>
        <fullName evidence="2">Uncharacterized protein</fullName>
    </submittedName>
</protein>
<dbReference type="PANTHER" id="PTHR43215:SF14">
    <property type="entry name" value="RADIAL SPOKE HEAD 1 HOMOLOG"/>
    <property type="match status" value="1"/>
</dbReference>
<accession>A0AAN0VHU5</accession>
<reference evidence="2 3" key="1">
    <citation type="journal article" date="2014" name="ISME J.">
        <title>Adaptation of an abundant Roseobacter RCA organism to pelagic systems revealed by genomic and transcriptomic analyses.</title>
        <authorList>
            <person name="Voget S."/>
            <person name="Wemheuer B."/>
            <person name="Brinkhoff T."/>
            <person name="Vollmers J."/>
            <person name="Dietrich S."/>
            <person name="Giebel H.A."/>
            <person name="Beardsley C."/>
            <person name="Sardemann C."/>
            <person name="Bakenhus I."/>
            <person name="Billerbeck S."/>
            <person name="Daniel R."/>
            <person name="Simon M."/>
        </authorList>
    </citation>
    <scope>NUCLEOTIDE SEQUENCE [LARGE SCALE GENOMIC DNA]</scope>
    <source>
        <strain evidence="2 3">RCA23</strain>
    </source>
</reference>
<name>A0AAN0VHU5_9RHOB</name>
<dbReference type="InterPro" id="IPR003409">
    <property type="entry name" value="MORN"/>
</dbReference>
<keyword evidence="3" id="KW-1185">Reference proteome</keyword>
<dbReference type="EMBL" id="CP003984">
    <property type="protein sequence ID" value="AII86482.1"/>
    <property type="molecule type" value="Genomic_DNA"/>
</dbReference>
<dbReference type="KEGG" id="ptp:RCA23_c09270"/>
<dbReference type="GO" id="GO:0005829">
    <property type="term" value="C:cytosol"/>
    <property type="evidence" value="ECO:0007669"/>
    <property type="project" value="TreeGrafter"/>
</dbReference>
<organism evidence="2 3">
    <name type="scientific">Planktomarina temperata RCA23</name>
    <dbReference type="NCBI Taxonomy" id="666509"/>
    <lineage>
        <taxon>Bacteria</taxon>
        <taxon>Pseudomonadati</taxon>
        <taxon>Pseudomonadota</taxon>
        <taxon>Alphaproteobacteria</taxon>
        <taxon>Rhodobacterales</taxon>
        <taxon>Paracoccaceae</taxon>
        <taxon>Planktomarina</taxon>
    </lineage>
</organism>
<dbReference type="AlphaFoldDB" id="A0AAN0VHU5"/>
<dbReference type="PANTHER" id="PTHR43215">
    <property type="entry name" value="RADIAL SPOKE HEAD 1 HOMOLOG"/>
    <property type="match status" value="1"/>
</dbReference>
<dbReference type="SUPFAM" id="SSF82185">
    <property type="entry name" value="Histone H3 K4-specific methyltransferase SET7/9 N-terminal domain"/>
    <property type="match status" value="2"/>
</dbReference>
<evidence type="ECO:0000256" key="1">
    <source>
        <dbReference type="ARBA" id="ARBA00022737"/>
    </source>
</evidence>